<keyword evidence="2" id="KW-1133">Transmembrane helix</keyword>
<accession>A0A2G5CPB1</accession>
<name>A0A2G5CPB1_AQUCA</name>
<sequence>MLPWPSITPTLQRLREKTEKEQKVQRLSSIPPPPPPPPSSYTKFYKYKPSKLYKSRTFSLPVSLCLAFLLVTIITTT</sequence>
<feature type="compositionally biased region" description="Basic and acidic residues" evidence="1">
    <location>
        <begin position="13"/>
        <end position="24"/>
    </location>
</feature>
<keyword evidence="4" id="KW-1185">Reference proteome</keyword>
<reference evidence="3 4" key="1">
    <citation type="submission" date="2017-09" db="EMBL/GenBank/DDBJ databases">
        <title>WGS assembly of Aquilegia coerulea Goldsmith.</title>
        <authorList>
            <person name="Hodges S."/>
            <person name="Kramer E."/>
            <person name="Nordborg M."/>
            <person name="Tomkins J."/>
            <person name="Borevitz J."/>
            <person name="Derieg N."/>
            <person name="Yan J."/>
            <person name="Mihaltcheva S."/>
            <person name="Hayes R.D."/>
            <person name="Rokhsar D."/>
        </authorList>
    </citation>
    <scope>NUCLEOTIDE SEQUENCE [LARGE SCALE GENOMIC DNA]</scope>
    <source>
        <strain evidence="4">cv. Goldsmith</strain>
    </source>
</reference>
<keyword evidence="2" id="KW-0812">Transmembrane</keyword>
<dbReference type="AlphaFoldDB" id="A0A2G5CPB1"/>
<feature type="region of interest" description="Disordered" evidence="1">
    <location>
        <begin position="1"/>
        <end position="40"/>
    </location>
</feature>
<proteinExistence type="predicted"/>
<protein>
    <submittedName>
        <fullName evidence="3">Uncharacterized protein</fullName>
    </submittedName>
</protein>
<gene>
    <name evidence="3" type="ORF">AQUCO_04200043v1</name>
</gene>
<dbReference type="EMBL" id="KZ305059">
    <property type="protein sequence ID" value="PIA33020.1"/>
    <property type="molecule type" value="Genomic_DNA"/>
</dbReference>
<organism evidence="3 4">
    <name type="scientific">Aquilegia coerulea</name>
    <name type="common">Rocky mountain columbine</name>
    <dbReference type="NCBI Taxonomy" id="218851"/>
    <lineage>
        <taxon>Eukaryota</taxon>
        <taxon>Viridiplantae</taxon>
        <taxon>Streptophyta</taxon>
        <taxon>Embryophyta</taxon>
        <taxon>Tracheophyta</taxon>
        <taxon>Spermatophyta</taxon>
        <taxon>Magnoliopsida</taxon>
        <taxon>Ranunculales</taxon>
        <taxon>Ranunculaceae</taxon>
        <taxon>Thalictroideae</taxon>
        <taxon>Aquilegia</taxon>
    </lineage>
</organism>
<feature type="transmembrane region" description="Helical" evidence="2">
    <location>
        <begin position="58"/>
        <end position="76"/>
    </location>
</feature>
<evidence type="ECO:0000313" key="3">
    <source>
        <dbReference type="EMBL" id="PIA33020.1"/>
    </source>
</evidence>
<evidence type="ECO:0000313" key="4">
    <source>
        <dbReference type="Proteomes" id="UP000230069"/>
    </source>
</evidence>
<dbReference type="Proteomes" id="UP000230069">
    <property type="component" value="Unassembled WGS sequence"/>
</dbReference>
<feature type="compositionally biased region" description="Pro residues" evidence="1">
    <location>
        <begin position="30"/>
        <end position="39"/>
    </location>
</feature>
<dbReference type="InParanoid" id="A0A2G5CPB1"/>
<evidence type="ECO:0000256" key="2">
    <source>
        <dbReference type="SAM" id="Phobius"/>
    </source>
</evidence>
<evidence type="ECO:0000256" key="1">
    <source>
        <dbReference type="SAM" id="MobiDB-lite"/>
    </source>
</evidence>
<keyword evidence="2" id="KW-0472">Membrane</keyword>